<dbReference type="Proteomes" id="UP000051249">
    <property type="component" value="Unassembled WGS sequence"/>
</dbReference>
<dbReference type="InterPro" id="IPR012338">
    <property type="entry name" value="Beta-lactam/transpept-like"/>
</dbReference>
<protein>
    <submittedName>
        <fullName evidence="3">Beta-lactamase class C related penicillin binding protein</fullName>
    </submittedName>
</protein>
<reference evidence="3 4" key="1">
    <citation type="journal article" date="2015" name="Genome Announc.">
        <title>Expanding the biotechnology potential of lactobacilli through comparative genomics of 213 strains and associated genera.</title>
        <authorList>
            <person name="Sun Z."/>
            <person name="Harris H.M."/>
            <person name="McCann A."/>
            <person name="Guo C."/>
            <person name="Argimon S."/>
            <person name="Zhang W."/>
            <person name="Yang X."/>
            <person name="Jeffery I.B."/>
            <person name="Cooney J.C."/>
            <person name="Kagawa T.F."/>
            <person name="Liu W."/>
            <person name="Song Y."/>
            <person name="Salvetti E."/>
            <person name="Wrobel A."/>
            <person name="Rasinkangas P."/>
            <person name="Parkhill J."/>
            <person name="Rea M.C."/>
            <person name="O'Sullivan O."/>
            <person name="Ritari J."/>
            <person name="Douillard F.P."/>
            <person name="Paul Ross R."/>
            <person name="Yang R."/>
            <person name="Briner A.E."/>
            <person name="Felis G.E."/>
            <person name="de Vos W.M."/>
            <person name="Barrangou R."/>
            <person name="Klaenhammer T.R."/>
            <person name="Caufield P.W."/>
            <person name="Cui Y."/>
            <person name="Zhang H."/>
            <person name="O'Toole P.W."/>
        </authorList>
    </citation>
    <scope>NUCLEOTIDE SEQUENCE [LARGE SCALE GENOMIC DNA]</scope>
    <source>
        <strain evidence="3 4">DSM 23026</strain>
    </source>
</reference>
<gene>
    <name evidence="3" type="ORF">IV88_GL000672</name>
</gene>
<dbReference type="PANTHER" id="PTHR43283">
    <property type="entry name" value="BETA-LACTAMASE-RELATED"/>
    <property type="match status" value="1"/>
</dbReference>
<dbReference type="PATRIC" id="fig|480391.4.peg.681"/>
<evidence type="ECO:0000259" key="2">
    <source>
        <dbReference type="Pfam" id="PF00144"/>
    </source>
</evidence>
<evidence type="ECO:0000313" key="3">
    <source>
        <dbReference type="EMBL" id="KRO24843.1"/>
    </source>
</evidence>
<dbReference type="EMBL" id="JQCQ01000020">
    <property type="protein sequence ID" value="KRO24843.1"/>
    <property type="molecule type" value="Genomic_DNA"/>
</dbReference>
<comment type="caution">
    <text evidence="3">The sequence shown here is derived from an EMBL/GenBank/DDBJ whole genome shotgun (WGS) entry which is preliminary data.</text>
</comment>
<dbReference type="AlphaFoldDB" id="A0A0R2NJR8"/>
<dbReference type="GO" id="GO:0016787">
    <property type="term" value="F:hydrolase activity"/>
    <property type="evidence" value="ECO:0007669"/>
    <property type="project" value="UniProtKB-KW"/>
</dbReference>
<evidence type="ECO:0000313" key="4">
    <source>
        <dbReference type="Proteomes" id="UP000051249"/>
    </source>
</evidence>
<organism evidence="3 4">
    <name type="scientific">Pediococcus argentinicus</name>
    <dbReference type="NCBI Taxonomy" id="480391"/>
    <lineage>
        <taxon>Bacteria</taxon>
        <taxon>Bacillati</taxon>
        <taxon>Bacillota</taxon>
        <taxon>Bacilli</taxon>
        <taxon>Lactobacillales</taxon>
        <taxon>Lactobacillaceae</taxon>
        <taxon>Pediococcus</taxon>
    </lineage>
</organism>
<dbReference type="OrthoDB" id="9803467at2"/>
<name>A0A0R2NJR8_9LACO</name>
<dbReference type="PANTHER" id="PTHR43283:SF11">
    <property type="entry name" value="BETA-LACTAMASE-RELATED DOMAIN-CONTAINING PROTEIN"/>
    <property type="match status" value="1"/>
</dbReference>
<evidence type="ECO:0000256" key="1">
    <source>
        <dbReference type="ARBA" id="ARBA00022801"/>
    </source>
</evidence>
<dbReference type="Gene3D" id="3.40.710.10">
    <property type="entry name" value="DD-peptidase/beta-lactamase superfamily"/>
    <property type="match status" value="1"/>
</dbReference>
<feature type="domain" description="Beta-lactamase-related" evidence="2">
    <location>
        <begin position="12"/>
        <end position="314"/>
    </location>
</feature>
<dbReference type="SUPFAM" id="SSF56601">
    <property type="entry name" value="beta-lactamase/transpeptidase-like"/>
    <property type="match status" value="1"/>
</dbReference>
<keyword evidence="4" id="KW-1185">Reference proteome</keyword>
<dbReference type="InterPro" id="IPR001466">
    <property type="entry name" value="Beta-lactam-related"/>
</dbReference>
<keyword evidence="1" id="KW-0378">Hydrolase</keyword>
<dbReference type="Pfam" id="PF00144">
    <property type="entry name" value="Beta-lactamase"/>
    <property type="match status" value="1"/>
</dbReference>
<sequence>MAFEQTIQQIKEIINQKLAPGLDYFVMEHGQIIADETVGYAQLNPSKIELKQNQLFDVASLTKIMGTVPVIMQLIEENKVALDDRVSEFLPQIKDDRVLIRHLVTHTSGVEGWIENRDELNASELREALYESISFGAWFNKKVVYNDYNFLLLGFIAERILHQPIQNLIQTSILNELGLSEATFKPSPLKTVSTEVRNDITTRGLVHDPKAFSLKEHSGSAGLFAIKSDLLVFIQWMLGLNTDKSPLTQQTMDLFDSNQTANPDLSRSMGWAIEQSGEGNMILRHSGFTGTFILLDRKTKNAVVVLTNRVHPAPNIDFLTLRQQIYGTFAREDK</sequence>
<proteinExistence type="predicted"/>
<dbReference type="InterPro" id="IPR050789">
    <property type="entry name" value="Diverse_Enzym_Activities"/>
</dbReference>
<accession>A0A0R2NJR8</accession>
<dbReference type="RefSeq" id="WP_057799685.1">
    <property type="nucleotide sequence ID" value="NZ_BJZZ01000018.1"/>
</dbReference>